<keyword evidence="8" id="KW-1185">Reference proteome</keyword>
<sequence>MKVKIKGQTGQELFESVRCLIASGELKEGDALPPVRELAAEVGVNRNTVAGVYQRLVKSGLAETKGRLGTRVKSRQSSQQQDGITETKLMDLADGNLRKEWFPSLDQLAAKAQLRQFVYGEAPILPEIERFGREWFKDICPPNMGLSITSGAVDSLERLMSAHLLPGDQVIVEDPCYLGSSTAIKLAGMHPVGVSIDSDGMVADELESKLSKGARAVLITPRAHNPTGCCYSKQRAEAIREVLSRYPNVLVLIDDHYALLAEQPYYNLIAENSMYWGVFRSVSKGLGPDLRLAFVAADPVTTERLQSRLTIGMNWVSRILQSLVITALKSDSIDQQLQVMSQHCRQRNQWLIEALEANGLSIQGPVEGVNLWVPVNGDPQASAYELSKHGWLVRPGSQFDIDGKALGLRVTTTKLSQELALQLAKDIVSACT</sequence>
<evidence type="ECO:0000313" key="7">
    <source>
        <dbReference type="EMBL" id="EGA64048.1"/>
    </source>
</evidence>
<dbReference type="SUPFAM" id="SSF53383">
    <property type="entry name" value="PLP-dependent transferases"/>
    <property type="match status" value="1"/>
</dbReference>
<dbReference type="Gene3D" id="3.40.640.10">
    <property type="entry name" value="Type I PLP-dependent aspartate aminotransferase-like (Major domain)"/>
    <property type="match status" value="1"/>
</dbReference>
<dbReference type="CDD" id="cd07377">
    <property type="entry name" value="WHTH_GntR"/>
    <property type="match status" value="1"/>
</dbReference>
<evidence type="ECO:0000313" key="8">
    <source>
        <dbReference type="Proteomes" id="UP000004371"/>
    </source>
</evidence>
<feature type="domain" description="HTH gntR-type" evidence="6">
    <location>
        <begin position="7"/>
        <end position="75"/>
    </location>
</feature>
<gene>
    <name evidence="7" type="ORF">VIBR0546_06142</name>
</gene>
<keyword evidence="3" id="KW-0805">Transcription regulation</keyword>
<dbReference type="InterPro" id="IPR036390">
    <property type="entry name" value="WH_DNA-bd_sf"/>
</dbReference>
<dbReference type="PANTHER" id="PTHR46577">
    <property type="entry name" value="HTH-TYPE TRANSCRIPTIONAL REGULATORY PROTEIN GABR"/>
    <property type="match status" value="1"/>
</dbReference>
<evidence type="ECO:0000259" key="6">
    <source>
        <dbReference type="PROSITE" id="PS50949"/>
    </source>
</evidence>
<proteinExistence type="inferred from homology"/>
<dbReference type="SUPFAM" id="SSF46785">
    <property type="entry name" value="Winged helix' DNA-binding domain"/>
    <property type="match status" value="1"/>
</dbReference>
<dbReference type="InterPro" id="IPR015421">
    <property type="entry name" value="PyrdxlP-dep_Trfase_major"/>
</dbReference>
<evidence type="ECO:0000256" key="5">
    <source>
        <dbReference type="ARBA" id="ARBA00023163"/>
    </source>
</evidence>
<dbReference type="InterPro" id="IPR004839">
    <property type="entry name" value="Aminotransferase_I/II_large"/>
</dbReference>
<dbReference type="GO" id="GO:0003700">
    <property type="term" value="F:DNA-binding transcription factor activity"/>
    <property type="evidence" value="ECO:0007669"/>
    <property type="project" value="InterPro"/>
</dbReference>
<dbReference type="Proteomes" id="UP000004371">
    <property type="component" value="Unassembled WGS sequence"/>
</dbReference>
<dbReference type="Pfam" id="PF00392">
    <property type="entry name" value="GntR"/>
    <property type="match status" value="1"/>
</dbReference>
<dbReference type="AlphaFoldDB" id="E8LZ62"/>
<dbReference type="OrthoDB" id="5450856at2"/>
<dbReference type="Pfam" id="PF00155">
    <property type="entry name" value="Aminotran_1_2"/>
    <property type="match status" value="1"/>
</dbReference>
<keyword evidence="2" id="KW-0663">Pyridoxal phosphate</keyword>
<evidence type="ECO:0000256" key="1">
    <source>
        <dbReference type="ARBA" id="ARBA00005384"/>
    </source>
</evidence>
<reference evidence="7 8" key="1">
    <citation type="journal article" date="2012" name="Int. J. Syst. Evol. Microbiol.">
        <title>Vibrio caribbeanicus sp. nov., isolated from the marine sponge Scleritoderma cyanea.</title>
        <authorList>
            <person name="Hoffmann M."/>
            <person name="Monday S.R."/>
            <person name="Allard M.W."/>
            <person name="Strain E.A."/>
            <person name="Whittaker P."/>
            <person name="Naum M."/>
            <person name="McCarthy P.J."/>
            <person name="Lopez J.V."/>
            <person name="Fischer M."/>
            <person name="Brown E.W."/>
        </authorList>
    </citation>
    <scope>NUCLEOTIDE SEQUENCE [LARGE SCALE GENOMIC DNA]</scope>
    <source>
        <strain evidence="7 8">LMG 20546</strain>
    </source>
</reference>
<dbReference type="RefSeq" id="WP_006881131.1">
    <property type="nucleotide sequence ID" value="NZ_AEVS01000101.1"/>
</dbReference>
<dbReference type="STRING" id="945543.VIBR0546_06142"/>
<dbReference type="GO" id="GO:0003677">
    <property type="term" value="F:DNA binding"/>
    <property type="evidence" value="ECO:0007669"/>
    <property type="project" value="UniProtKB-KW"/>
</dbReference>
<keyword evidence="4" id="KW-0238">DNA-binding</keyword>
<dbReference type="EMBL" id="AEVS01000101">
    <property type="protein sequence ID" value="EGA64048.1"/>
    <property type="molecule type" value="Genomic_DNA"/>
</dbReference>
<dbReference type="GO" id="GO:0030170">
    <property type="term" value="F:pyridoxal phosphate binding"/>
    <property type="evidence" value="ECO:0007669"/>
    <property type="project" value="InterPro"/>
</dbReference>
<name>E8LZ62_9VIBR</name>
<dbReference type="InterPro" id="IPR015422">
    <property type="entry name" value="PyrdxlP-dep_Trfase_small"/>
</dbReference>
<dbReference type="Gene3D" id="1.10.10.10">
    <property type="entry name" value="Winged helix-like DNA-binding domain superfamily/Winged helix DNA-binding domain"/>
    <property type="match status" value="1"/>
</dbReference>
<organism evidence="7 8">
    <name type="scientific">Vibrio brasiliensis LMG 20546</name>
    <dbReference type="NCBI Taxonomy" id="945543"/>
    <lineage>
        <taxon>Bacteria</taxon>
        <taxon>Pseudomonadati</taxon>
        <taxon>Pseudomonadota</taxon>
        <taxon>Gammaproteobacteria</taxon>
        <taxon>Vibrionales</taxon>
        <taxon>Vibrionaceae</taxon>
        <taxon>Vibrio</taxon>
        <taxon>Vibrio oreintalis group</taxon>
    </lineage>
</organism>
<protein>
    <submittedName>
        <fullName evidence="7">Transcriptional regulatory protein PtsJ</fullName>
    </submittedName>
</protein>
<evidence type="ECO:0000256" key="3">
    <source>
        <dbReference type="ARBA" id="ARBA00023015"/>
    </source>
</evidence>
<dbReference type="InterPro" id="IPR036388">
    <property type="entry name" value="WH-like_DNA-bd_sf"/>
</dbReference>
<dbReference type="PANTHER" id="PTHR46577:SF2">
    <property type="entry name" value="TRANSCRIPTIONAL REGULATORY PROTEIN"/>
    <property type="match status" value="1"/>
</dbReference>
<evidence type="ECO:0000256" key="4">
    <source>
        <dbReference type="ARBA" id="ARBA00023125"/>
    </source>
</evidence>
<comment type="similarity">
    <text evidence="1">In the C-terminal section; belongs to the class-I pyridoxal-phosphate-dependent aminotransferase family.</text>
</comment>
<comment type="caution">
    <text evidence="7">The sequence shown here is derived from an EMBL/GenBank/DDBJ whole genome shotgun (WGS) entry which is preliminary data.</text>
</comment>
<accession>E8LZ62</accession>
<dbReference type="CDD" id="cd00609">
    <property type="entry name" value="AAT_like"/>
    <property type="match status" value="1"/>
</dbReference>
<dbReference type="SMART" id="SM00345">
    <property type="entry name" value="HTH_GNTR"/>
    <property type="match status" value="1"/>
</dbReference>
<keyword evidence="5" id="KW-0804">Transcription</keyword>
<dbReference type="eggNOG" id="COG1167">
    <property type="taxonomic scope" value="Bacteria"/>
</dbReference>
<dbReference type="InterPro" id="IPR051446">
    <property type="entry name" value="HTH_trans_reg/aminotransferase"/>
</dbReference>
<evidence type="ECO:0000256" key="2">
    <source>
        <dbReference type="ARBA" id="ARBA00022898"/>
    </source>
</evidence>
<dbReference type="InterPro" id="IPR000524">
    <property type="entry name" value="Tscrpt_reg_HTH_GntR"/>
</dbReference>
<dbReference type="PROSITE" id="PS50949">
    <property type="entry name" value="HTH_GNTR"/>
    <property type="match status" value="1"/>
</dbReference>
<dbReference type="InterPro" id="IPR015424">
    <property type="entry name" value="PyrdxlP-dep_Trfase"/>
</dbReference>
<dbReference type="Gene3D" id="3.90.1150.10">
    <property type="entry name" value="Aspartate Aminotransferase, domain 1"/>
    <property type="match status" value="1"/>
</dbReference>